<protein>
    <submittedName>
        <fullName evidence="6">BTB/POZ domain-containing protein</fullName>
    </submittedName>
</protein>
<evidence type="ECO:0000256" key="1">
    <source>
        <dbReference type="ARBA" id="ARBA00002668"/>
    </source>
</evidence>
<comment type="pathway">
    <text evidence="2">Protein modification; protein ubiquitination.</text>
</comment>
<comment type="caution">
    <text evidence="6">The sequence shown here is derived from an EMBL/GenBank/DDBJ whole genome shotgun (WGS) entry which is preliminary data.</text>
</comment>
<keyword evidence="3" id="KW-0833">Ubl conjugation pathway</keyword>
<evidence type="ECO:0000256" key="4">
    <source>
        <dbReference type="SAM" id="MobiDB-lite"/>
    </source>
</evidence>
<feature type="compositionally biased region" description="Basic and acidic residues" evidence="4">
    <location>
        <begin position="1"/>
        <end position="15"/>
    </location>
</feature>
<dbReference type="PANTHER" id="PTHR31060">
    <property type="entry name" value="OSJNBA0011J08.25 PROTEIN-RELATED"/>
    <property type="match status" value="1"/>
</dbReference>
<dbReference type="PANTHER" id="PTHR31060:SF7">
    <property type="entry name" value="OS06G0129200 PROTEIN"/>
    <property type="match status" value="1"/>
</dbReference>
<evidence type="ECO:0000313" key="6">
    <source>
        <dbReference type="EMBL" id="OEL34995.1"/>
    </source>
</evidence>
<organism evidence="6 7">
    <name type="scientific">Dichanthelium oligosanthes</name>
    <dbReference type="NCBI Taxonomy" id="888268"/>
    <lineage>
        <taxon>Eukaryota</taxon>
        <taxon>Viridiplantae</taxon>
        <taxon>Streptophyta</taxon>
        <taxon>Embryophyta</taxon>
        <taxon>Tracheophyta</taxon>
        <taxon>Spermatophyta</taxon>
        <taxon>Magnoliopsida</taxon>
        <taxon>Liliopsida</taxon>
        <taxon>Poales</taxon>
        <taxon>Poaceae</taxon>
        <taxon>PACMAD clade</taxon>
        <taxon>Panicoideae</taxon>
        <taxon>Panicodae</taxon>
        <taxon>Paniceae</taxon>
        <taxon>Dichantheliinae</taxon>
        <taxon>Dichanthelium</taxon>
    </lineage>
</organism>
<dbReference type="EMBL" id="LWDX02013546">
    <property type="protein sequence ID" value="OEL34995.1"/>
    <property type="molecule type" value="Genomic_DNA"/>
</dbReference>
<sequence length="538" mass="59734">MSRKEATGMSRKEAEPAGGDGSSPSGSDEGGSGSGGELADALTRRRLYREVTLALRSGLRDAKADFSFLRARGLRSLLGFLRSTASAADDARLLLFRHSQSIPDLQVIPVLFQSSLHQPKEDPVVTLDHIFGTEPMRITSPPTDSEIALALRVLEDRLGQNDVRSNNYIEIECPRVEYDHYVKMLKLMYLPRESVIDSFDSVKSAVGVLRASNSLGCELVTKSCIEYIEAASWNEKEEEEILEVARTLGSEAVSLLARLQVPSVDAVKNVFISAIRFATCMETPFPPFLDDLKTSAQEQIDFMIHEDDDTALVTMDEDVKSVVQEGLKKLLFALRTGLDLLCTEFDGSPDQAEQRIMCSLADIDWIANLLAKIDMMHDFVSGWSEISNHVLSVVQDKKYSSGLWAVKAKLIEVTGKALDVVGYGSVVLPSSSRVHFLNTWLPYIQMTKRLLDENSKDETSLQMDSDLCQNIESAIVSMVLALPSDDQADILSEWMKKAEQFRYPDLTEAFEVWCYRSKTAKRRLVGGLNGASNPTVRL</sequence>
<dbReference type="GO" id="GO:0016567">
    <property type="term" value="P:protein ubiquitination"/>
    <property type="evidence" value="ECO:0007669"/>
    <property type="project" value="UniProtKB-UniPathway"/>
</dbReference>
<proteinExistence type="predicted"/>
<evidence type="ECO:0000259" key="5">
    <source>
        <dbReference type="Pfam" id="PF25553"/>
    </source>
</evidence>
<dbReference type="InterPro" id="IPR058039">
    <property type="entry name" value="At3g05675-like_ankyrin"/>
</dbReference>
<dbReference type="InterPro" id="IPR038920">
    <property type="entry name" value="At3g05675-like"/>
</dbReference>
<evidence type="ECO:0000256" key="2">
    <source>
        <dbReference type="ARBA" id="ARBA00004906"/>
    </source>
</evidence>
<accession>A0A1E5WCA6</accession>
<dbReference type="AlphaFoldDB" id="A0A1E5WCA6"/>
<feature type="domain" description="At3g05675-like ankyrin-like" evidence="5">
    <location>
        <begin position="352"/>
        <end position="517"/>
    </location>
</feature>
<keyword evidence="7" id="KW-1185">Reference proteome</keyword>
<dbReference type="Pfam" id="PF25553">
    <property type="entry name" value="BTB-POZ_ANK-like"/>
    <property type="match status" value="1"/>
</dbReference>
<dbReference type="UniPathway" id="UPA00143"/>
<dbReference type="OrthoDB" id="1878759at2759"/>
<evidence type="ECO:0000256" key="3">
    <source>
        <dbReference type="ARBA" id="ARBA00022786"/>
    </source>
</evidence>
<comment type="function">
    <text evidence="1">May act as a substrate-specific adapter of an E3 ubiquitin-protein ligase complex (CUL3-RBX1-BTB) which mediates the ubiquitination and subsequent proteasomal degradation of target proteins.</text>
</comment>
<evidence type="ECO:0000313" key="7">
    <source>
        <dbReference type="Proteomes" id="UP000095767"/>
    </source>
</evidence>
<dbReference type="Proteomes" id="UP000095767">
    <property type="component" value="Unassembled WGS sequence"/>
</dbReference>
<feature type="region of interest" description="Disordered" evidence="4">
    <location>
        <begin position="1"/>
        <end position="38"/>
    </location>
</feature>
<dbReference type="STRING" id="888268.A0A1E5WCA6"/>
<name>A0A1E5WCA6_9POAL</name>
<reference evidence="6 7" key="1">
    <citation type="submission" date="2016-09" db="EMBL/GenBank/DDBJ databases">
        <title>The draft genome of Dichanthelium oligosanthes: A C3 panicoid grass species.</title>
        <authorList>
            <person name="Studer A.J."/>
            <person name="Schnable J.C."/>
            <person name="Brutnell T.P."/>
        </authorList>
    </citation>
    <scope>NUCLEOTIDE SEQUENCE [LARGE SCALE GENOMIC DNA]</scope>
    <source>
        <strain evidence="7">cv. Kellogg 1175</strain>
        <tissue evidence="6">Leaf</tissue>
    </source>
</reference>
<gene>
    <name evidence="6" type="ORF">BAE44_0003979</name>
</gene>